<feature type="compositionally biased region" description="Basic and acidic residues" evidence="1">
    <location>
        <begin position="357"/>
        <end position="368"/>
    </location>
</feature>
<feature type="compositionally biased region" description="Basic and acidic residues" evidence="1">
    <location>
        <begin position="234"/>
        <end position="246"/>
    </location>
</feature>
<feature type="region of interest" description="Disordered" evidence="1">
    <location>
        <begin position="268"/>
        <end position="289"/>
    </location>
</feature>
<evidence type="ECO:0000313" key="3">
    <source>
        <dbReference type="Proteomes" id="UP000305067"/>
    </source>
</evidence>
<reference evidence="2 3" key="1">
    <citation type="journal article" date="2019" name="Nat. Ecol. Evol.">
        <title>Megaphylogeny resolves global patterns of mushroom evolution.</title>
        <authorList>
            <person name="Varga T."/>
            <person name="Krizsan K."/>
            <person name="Foldi C."/>
            <person name="Dima B."/>
            <person name="Sanchez-Garcia M."/>
            <person name="Sanchez-Ramirez S."/>
            <person name="Szollosi G.J."/>
            <person name="Szarkandi J.G."/>
            <person name="Papp V."/>
            <person name="Albert L."/>
            <person name="Andreopoulos W."/>
            <person name="Angelini C."/>
            <person name="Antonin V."/>
            <person name="Barry K.W."/>
            <person name="Bougher N.L."/>
            <person name="Buchanan P."/>
            <person name="Buyck B."/>
            <person name="Bense V."/>
            <person name="Catcheside P."/>
            <person name="Chovatia M."/>
            <person name="Cooper J."/>
            <person name="Damon W."/>
            <person name="Desjardin D."/>
            <person name="Finy P."/>
            <person name="Geml J."/>
            <person name="Haridas S."/>
            <person name="Hughes K."/>
            <person name="Justo A."/>
            <person name="Karasinski D."/>
            <person name="Kautmanova I."/>
            <person name="Kiss B."/>
            <person name="Kocsube S."/>
            <person name="Kotiranta H."/>
            <person name="LaButti K.M."/>
            <person name="Lechner B.E."/>
            <person name="Liimatainen K."/>
            <person name="Lipzen A."/>
            <person name="Lukacs Z."/>
            <person name="Mihaltcheva S."/>
            <person name="Morgado L.N."/>
            <person name="Niskanen T."/>
            <person name="Noordeloos M.E."/>
            <person name="Ohm R.A."/>
            <person name="Ortiz-Santana B."/>
            <person name="Ovrebo C."/>
            <person name="Racz N."/>
            <person name="Riley R."/>
            <person name="Savchenko A."/>
            <person name="Shiryaev A."/>
            <person name="Soop K."/>
            <person name="Spirin V."/>
            <person name="Szebenyi C."/>
            <person name="Tomsovsky M."/>
            <person name="Tulloss R.E."/>
            <person name="Uehling J."/>
            <person name="Grigoriev I.V."/>
            <person name="Vagvolgyi C."/>
            <person name="Papp T."/>
            <person name="Martin F.M."/>
            <person name="Miettinen O."/>
            <person name="Hibbett D.S."/>
            <person name="Nagy L.G."/>
        </authorList>
    </citation>
    <scope>NUCLEOTIDE SEQUENCE [LARGE SCALE GENOMIC DNA]</scope>
    <source>
        <strain evidence="2 3">CBS 309.79</strain>
    </source>
</reference>
<name>A0A5C3QLE9_9AGAR</name>
<accession>A0A5C3QLE9</accession>
<evidence type="ECO:0000313" key="2">
    <source>
        <dbReference type="EMBL" id="TFL02168.1"/>
    </source>
</evidence>
<dbReference type="EMBL" id="ML178823">
    <property type="protein sequence ID" value="TFL02168.1"/>
    <property type="molecule type" value="Genomic_DNA"/>
</dbReference>
<organism evidence="2 3">
    <name type="scientific">Pterulicium gracile</name>
    <dbReference type="NCBI Taxonomy" id="1884261"/>
    <lineage>
        <taxon>Eukaryota</taxon>
        <taxon>Fungi</taxon>
        <taxon>Dikarya</taxon>
        <taxon>Basidiomycota</taxon>
        <taxon>Agaricomycotina</taxon>
        <taxon>Agaricomycetes</taxon>
        <taxon>Agaricomycetidae</taxon>
        <taxon>Agaricales</taxon>
        <taxon>Pleurotineae</taxon>
        <taxon>Pterulaceae</taxon>
        <taxon>Pterulicium</taxon>
    </lineage>
</organism>
<feature type="compositionally biased region" description="Acidic residues" evidence="1">
    <location>
        <begin position="369"/>
        <end position="379"/>
    </location>
</feature>
<dbReference type="AlphaFoldDB" id="A0A5C3QLE9"/>
<dbReference type="STRING" id="1884261.A0A5C3QLE9"/>
<gene>
    <name evidence="2" type="ORF">BDV98DRAFT_53926</name>
</gene>
<feature type="region of interest" description="Disordered" evidence="1">
    <location>
        <begin position="341"/>
        <end position="379"/>
    </location>
</feature>
<evidence type="ECO:0000256" key="1">
    <source>
        <dbReference type="SAM" id="MobiDB-lite"/>
    </source>
</evidence>
<feature type="region of interest" description="Disordered" evidence="1">
    <location>
        <begin position="212"/>
        <end position="255"/>
    </location>
</feature>
<protein>
    <submittedName>
        <fullName evidence="2">Uncharacterized protein</fullName>
    </submittedName>
</protein>
<dbReference type="Proteomes" id="UP000305067">
    <property type="component" value="Unassembled WGS sequence"/>
</dbReference>
<dbReference type="OrthoDB" id="3263296at2759"/>
<feature type="compositionally biased region" description="Low complexity" evidence="1">
    <location>
        <begin position="344"/>
        <end position="356"/>
    </location>
</feature>
<sequence length="379" mass="40290">MHNEAAAFDASDFRRSAMLLNDPPTHADILAQGYGSGSSTGPRPPSMFQHRIASPAPTFGTQYGLPAPAMAYAQDTTSPVSYGINGQNYPAPYSPYTPSSADHLAAGTYSPSPYSPGFGDSQSMNHNSYQSNIASSRAGDHESYGRSDQVDLERSSVSPYQATQYAEISRQLDTEVPQGLNTPAVQEYMHQSNTAYGAPVAVAAASSIPPAYMSRPSSPSYTVPAEKLPSPFEDSDRNSYPREKETQSNPLAPIASHDTVQSFGAVPHLEFPAPPALDQANQHNRVDSTPPILPEISVSRDSYGFPAPVITHHSEGNNGTLHAGHQFPTTPSPLKSTFSHEAIADSAPAPAASATRAQEKPAAKRPDTVYDEGDVYGGI</sequence>
<feature type="region of interest" description="Disordered" evidence="1">
    <location>
        <begin position="135"/>
        <end position="158"/>
    </location>
</feature>
<keyword evidence="3" id="KW-1185">Reference proteome</keyword>
<proteinExistence type="predicted"/>
<feature type="compositionally biased region" description="Basic and acidic residues" evidence="1">
    <location>
        <begin position="138"/>
        <end position="154"/>
    </location>
</feature>